<evidence type="ECO:0000313" key="2">
    <source>
        <dbReference type="EMBL" id="MBB3708004.1"/>
    </source>
</evidence>
<name>A0AAC8YN69_AMIAI</name>
<gene>
    <name evidence="1" type="ORF">AA2016_2510</name>
    <name evidence="2" type="ORF">FHS67_004338</name>
</gene>
<reference evidence="1 3" key="1">
    <citation type="submission" date="2016-03" db="EMBL/GenBank/DDBJ databases">
        <title>Complete genome of Aminobacter aminovorans KCTC 2477.</title>
        <authorList>
            <person name="Kim K.M."/>
        </authorList>
    </citation>
    <scope>NUCLEOTIDE SEQUENCE [LARGE SCALE GENOMIC DNA]</scope>
    <source>
        <strain evidence="1 3">KCTC 2477</strain>
    </source>
</reference>
<evidence type="ECO:0000313" key="3">
    <source>
        <dbReference type="Proteomes" id="UP000075755"/>
    </source>
</evidence>
<dbReference type="Proteomes" id="UP000075755">
    <property type="component" value="Chromosome"/>
</dbReference>
<protein>
    <submittedName>
        <fullName evidence="1">Uncharacterized protein</fullName>
    </submittedName>
</protein>
<dbReference type="RefSeq" id="WP_263006460.1">
    <property type="nucleotide sequence ID" value="NZ_CP015005.1"/>
</dbReference>
<dbReference type="AlphaFoldDB" id="A0AAC8YN69"/>
<keyword evidence="4" id="KW-1185">Reference proteome</keyword>
<dbReference type="Proteomes" id="UP000577697">
    <property type="component" value="Unassembled WGS sequence"/>
</dbReference>
<organism evidence="1 3">
    <name type="scientific">Aminobacter aminovorans</name>
    <name type="common">Chelatobacter heintzii</name>
    <dbReference type="NCBI Taxonomy" id="83263"/>
    <lineage>
        <taxon>Bacteria</taxon>
        <taxon>Pseudomonadati</taxon>
        <taxon>Pseudomonadota</taxon>
        <taxon>Alphaproteobacteria</taxon>
        <taxon>Hyphomicrobiales</taxon>
        <taxon>Phyllobacteriaceae</taxon>
        <taxon>Aminobacter</taxon>
    </lineage>
</organism>
<evidence type="ECO:0000313" key="1">
    <source>
        <dbReference type="EMBL" id="AMS41435.1"/>
    </source>
</evidence>
<dbReference type="EMBL" id="JACICB010000016">
    <property type="protein sequence ID" value="MBB3708004.1"/>
    <property type="molecule type" value="Genomic_DNA"/>
</dbReference>
<evidence type="ECO:0000313" key="4">
    <source>
        <dbReference type="Proteomes" id="UP000577697"/>
    </source>
</evidence>
<accession>A0AAC8YN69</accession>
<sequence length="43" mass="4713">MQDYRTGGTPWFIIIDPAGKVVFNDFHLDADLLISAMSSPTTA</sequence>
<proteinExistence type="predicted"/>
<dbReference type="KEGG" id="aak:AA2016_2510"/>
<dbReference type="EMBL" id="CP015005">
    <property type="protein sequence ID" value="AMS41435.1"/>
    <property type="molecule type" value="Genomic_DNA"/>
</dbReference>
<reference evidence="2 4" key="2">
    <citation type="submission" date="2020-08" db="EMBL/GenBank/DDBJ databases">
        <title>Genomic Encyclopedia of Type Strains, Phase IV (KMG-IV): sequencing the most valuable type-strain genomes for metagenomic binning, comparative biology and taxonomic classification.</title>
        <authorList>
            <person name="Goeker M."/>
        </authorList>
    </citation>
    <scope>NUCLEOTIDE SEQUENCE [LARGE SCALE GENOMIC DNA]</scope>
    <source>
        <strain evidence="2 4">DSM 10368</strain>
    </source>
</reference>